<reference evidence="3" key="1">
    <citation type="submission" date="2023-03" db="EMBL/GenBank/DDBJ databases">
        <title>Andean soil-derived lignocellulolytic bacterial consortium as a source of novel taxa and putative plastic-active enzymes.</title>
        <authorList>
            <person name="Diaz-Garcia L."/>
            <person name="Chuvochina M."/>
            <person name="Feuerriegel G."/>
            <person name="Bunk B."/>
            <person name="Sproer C."/>
            <person name="Streit W.R."/>
            <person name="Rodriguez L.M."/>
            <person name="Overmann J."/>
            <person name="Jimenez D.J."/>
        </authorList>
    </citation>
    <scope>NUCLEOTIDE SEQUENCE</scope>
    <source>
        <strain evidence="3">MAG 2441</strain>
    </source>
</reference>
<gene>
    <name evidence="3" type="ORF">P0Y55_15630</name>
</gene>
<evidence type="ECO:0000256" key="2">
    <source>
        <dbReference type="SAM" id="Phobius"/>
    </source>
</evidence>
<protein>
    <submittedName>
        <fullName evidence="3">Uncharacterized protein</fullName>
    </submittedName>
</protein>
<proteinExistence type="predicted"/>
<feature type="compositionally biased region" description="Gly residues" evidence="1">
    <location>
        <begin position="15"/>
        <end position="27"/>
    </location>
</feature>
<evidence type="ECO:0000313" key="3">
    <source>
        <dbReference type="EMBL" id="WEK53976.1"/>
    </source>
</evidence>
<keyword evidence="2" id="KW-1133">Transmembrane helix</keyword>
<evidence type="ECO:0000313" key="4">
    <source>
        <dbReference type="Proteomes" id="UP001178662"/>
    </source>
</evidence>
<evidence type="ECO:0000256" key="1">
    <source>
        <dbReference type="SAM" id="MobiDB-lite"/>
    </source>
</evidence>
<dbReference type="Proteomes" id="UP001178662">
    <property type="component" value="Chromosome"/>
</dbReference>
<feature type="region of interest" description="Disordered" evidence="1">
    <location>
        <begin position="1"/>
        <end position="27"/>
    </location>
</feature>
<dbReference type="EMBL" id="CP119317">
    <property type="protein sequence ID" value="WEK53976.1"/>
    <property type="molecule type" value="Genomic_DNA"/>
</dbReference>
<keyword evidence="2" id="KW-0472">Membrane</keyword>
<dbReference type="AlphaFoldDB" id="A0AA95JBE1"/>
<organism evidence="3 4">
    <name type="scientific">Candidatus Cohnella colombiensis</name>
    <dbReference type="NCBI Taxonomy" id="3121368"/>
    <lineage>
        <taxon>Bacteria</taxon>
        <taxon>Bacillati</taxon>
        <taxon>Bacillota</taxon>
        <taxon>Bacilli</taxon>
        <taxon>Bacillales</taxon>
        <taxon>Paenibacillaceae</taxon>
        <taxon>Cohnella</taxon>
    </lineage>
</organism>
<name>A0AA95JBE1_9BACL</name>
<accession>A0AA95JBE1</accession>
<sequence length="117" mass="12382">MKTRNSTSARAAVGTVGGVGGAGGAGGAGGREIYKADKEWCDHVRKTRQKLSQVCNQCANQRVRVQTIDGHVYEGVVAGSDHNYLHLVTGPGDTRFFGPAAITTLVLFELLVITLLI</sequence>
<keyword evidence="2" id="KW-0812">Transmembrane</keyword>
<feature type="transmembrane region" description="Helical" evidence="2">
    <location>
        <begin position="96"/>
        <end position="116"/>
    </location>
</feature>
<keyword evidence="4" id="KW-1185">Reference proteome</keyword>